<gene>
    <name evidence="3" type="ORF">SAMN05216362_102129</name>
</gene>
<name>A0A1H9A0R2_9BACI</name>
<dbReference type="Gene3D" id="2.60.480.10">
    <property type="entry name" value="eubacterium ventriosum atcc domain"/>
    <property type="match status" value="1"/>
</dbReference>
<sequence length="206" mass="24269">MAQVIYLRLKPKQVVKLGQQIYLKDIAWISTNNDEVKQKLSTLYLHTVTKDDQTYKVFDLFNIIERIHILYPEYEIESVGASQAILVIYQPKPKVYPIYVFFIWALLFVGAAMAIMNFHFDVSMEEVQSTLHRMISADEEGRSVLWLQVPYSIGLGLGMILFFNHFFKKRFNEEPSPLEVEMFNYDQDLHHYVSFNENELNKNDDD</sequence>
<feature type="domain" description="Stage V sporulation protein AA" evidence="2">
    <location>
        <begin position="3"/>
        <end position="88"/>
    </location>
</feature>
<dbReference type="InterPro" id="IPR038548">
    <property type="entry name" value="SporV_AA_N_sf"/>
</dbReference>
<evidence type="ECO:0000313" key="3">
    <source>
        <dbReference type="EMBL" id="SEP70322.1"/>
    </source>
</evidence>
<keyword evidence="1" id="KW-1133">Transmembrane helix</keyword>
<keyword evidence="1" id="KW-0812">Transmembrane</keyword>
<proteinExistence type="predicted"/>
<feature type="transmembrane region" description="Helical" evidence="1">
    <location>
        <begin position="144"/>
        <end position="163"/>
    </location>
</feature>
<evidence type="ECO:0000256" key="1">
    <source>
        <dbReference type="SAM" id="Phobius"/>
    </source>
</evidence>
<reference evidence="3 4" key="1">
    <citation type="submission" date="2016-10" db="EMBL/GenBank/DDBJ databases">
        <authorList>
            <person name="de Groot N.N."/>
        </authorList>
    </citation>
    <scope>NUCLEOTIDE SEQUENCE [LARGE SCALE GENOMIC DNA]</scope>
    <source>
        <strain evidence="3 4">DSM 21633</strain>
    </source>
</reference>
<keyword evidence="4" id="KW-1185">Reference proteome</keyword>
<protein>
    <submittedName>
        <fullName evidence="3">Stage V sporulation protein AA</fullName>
    </submittedName>
</protein>
<dbReference type="STRING" id="571933.SAMN05216362_102129"/>
<keyword evidence="1" id="KW-0472">Membrane</keyword>
<feature type="transmembrane region" description="Helical" evidence="1">
    <location>
        <begin position="98"/>
        <end position="120"/>
    </location>
</feature>
<dbReference type="Proteomes" id="UP000199427">
    <property type="component" value="Unassembled WGS sequence"/>
</dbReference>
<evidence type="ECO:0000313" key="4">
    <source>
        <dbReference type="Proteomes" id="UP000199427"/>
    </source>
</evidence>
<dbReference type="AlphaFoldDB" id="A0A1H9A0R2"/>
<dbReference type="OrthoDB" id="9782754at2"/>
<dbReference type="Pfam" id="PF12164">
    <property type="entry name" value="SporV_AA"/>
    <property type="match status" value="1"/>
</dbReference>
<dbReference type="RefSeq" id="WP_091772310.1">
    <property type="nucleotide sequence ID" value="NZ_CAESCL010000045.1"/>
</dbReference>
<organism evidence="3 4">
    <name type="scientific">Piscibacillus halophilus</name>
    <dbReference type="NCBI Taxonomy" id="571933"/>
    <lineage>
        <taxon>Bacteria</taxon>
        <taxon>Bacillati</taxon>
        <taxon>Bacillota</taxon>
        <taxon>Bacilli</taxon>
        <taxon>Bacillales</taxon>
        <taxon>Bacillaceae</taxon>
        <taxon>Piscibacillus</taxon>
    </lineage>
</organism>
<evidence type="ECO:0000259" key="2">
    <source>
        <dbReference type="Pfam" id="PF12164"/>
    </source>
</evidence>
<dbReference type="InterPro" id="IPR021997">
    <property type="entry name" value="SporV_AA"/>
</dbReference>
<accession>A0A1H9A0R2</accession>
<dbReference type="EMBL" id="FOES01000002">
    <property type="protein sequence ID" value="SEP70322.1"/>
    <property type="molecule type" value="Genomic_DNA"/>
</dbReference>